<dbReference type="GO" id="GO:0006352">
    <property type="term" value="P:DNA-templated transcription initiation"/>
    <property type="evidence" value="ECO:0007669"/>
    <property type="project" value="InterPro"/>
</dbReference>
<dbReference type="NCBIfam" id="TIGR02937">
    <property type="entry name" value="sigma70-ECF"/>
    <property type="match status" value="1"/>
</dbReference>
<dbReference type="PANTHER" id="PTHR43133:SF8">
    <property type="entry name" value="RNA POLYMERASE SIGMA FACTOR HI_1459-RELATED"/>
    <property type="match status" value="1"/>
</dbReference>
<keyword evidence="4" id="KW-0238">DNA-binding</keyword>
<dbReference type="PANTHER" id="PTHR43133">
    <property type="entry name" value="RNA POLYMERASE ECF-TYPE SIGMA FACTO"/>
    <property type="match status" value="1"/>
</dbReference>
<evidence type="ECO:0000313" key="8">
    <source>
        <dbReference type="EMBL" id="PYF03661.1"/>
    </source>
</evidence>
<dbReference type="InterPro" id="IPR014284">
    <property type="entry name" value="RNA_pol_sigma-70_dom"/>
</dbReference>
<comment type="similarity">
    <text evidence="1">Belongs to the sigma-70 factor family. ECF subfamily.</text>
</comment>
<dbReference type="RefSeq" id="WP_110780448.1">
    <property type="nucleotide sequence ID" value="NZ_QJTI01000006.1"/>
</dbReference>
<comment type="caution">
    <text evidence="8">The sequence shown here is derived from an EMBL/GenBank/DDBJ whole genome shotgun (WGS) entry which is preliminary data.</text>
</comment>
<evidence type="ECO:0000259" key="6">
    <source>
        <dbReference type="Pfam" id="PF04542"/>
    </source>
</evidence>
<dbReference type="Gene3D" id="1.10.1740.10">
    <property type="match status" value="1"/>
</dbReference>
<dbReference type="GO" id="GO:0003677">
    <property type="term" value="F:DNA binding"/>
    <property type="evidence" value="ECO:0007669"/>
    <property type="project" value="UniProtKB-KW"/>
</dbReference>
<accession>A0A318TFG0</accession>
<dbReference type="Pfam" id="PF04542">
    <property type="entry name" value="Sigma70_r2"/>
    <property type="match status" value="1"/>
</dbReference>
<dbReference type="CDD" id="cd06171">
    <property type="entry name" value="Sigma70_r4"/>
    <property type="match status" value="1"/>
</dbReference>
<dbReference type="InterPro" id="IPR013324">
    <property type="entry name" value="RNA_pol_sigma_r3/r4-like"/>
</dbReference>
<evidence type="ECO:0000313" key="9">
    <source>
        <dbReference type="Proteomes" id="UP000248148"/>
    </source>
</evidence>
<dbReference type="AlphaFoldDB" id="A0A318TFG0"/>
<dbReference type="Proteomes" id="UP000248148">
    <property type="component" value="Unassembled WGS sequence"/>
</dbReference>
<keyword evidence="2" id="KW-0805">Transcription regulation</keyword>
<keyword evidence="3" id="KW-0731">Sigma factor</keyword>
<dbReference type="SUPFAM" id="SSF88659">
    <property type="entry name" value="Sigma3 and sigma4 domains of RNA polymerase sigma factors"/>
    <property type="match status" value="1"/>
</dbReference>
<feature type="domain" description="RNA polymerase sigma factor 70 region 4 type 2" evidence="7">
    <location>
        <begin position="115"/>
        <end position="167"/>
    </location>
</feature>
<dbReference type="GO" id="GO:0016987">
    <property type="term" value="F:sigma factor activity"/>
    <property type="evidence" value="ECO:0007669"/>
    <property type="project" value="UniProtKB-KW"/>
</dbReference>
<dbReference type="Pfam" id="PF08281">
    <property type="entry name" value="Sigma70_r4_2"/>
    <property type="match status" value="1"/>
</dbReference>
<proteinExistence type="inferred from homology"/>
<evidence type="ECO:0000256" key="2">
    <source>
        <dbReference type="ARBA" id="ARBA00023015"/>
    </source>
</evidence>
<gene>
    <name evidence="8" type="ORF">BJ122_106157</name>
</gene>
<dbReference type="SUPFAM" id="SSF88946">
    <property type="entry name" value="Sigma2 domain of RNA polymerase sigma factors"/>
    <property type="match status" value="1"/>
</dbReference>
<dbReference type="OrthoDB" id="8138823at2"/>
<evidence type="ECO:0000256" key="3">
    <source>
        <dbReference type="ARBA" id="ARBA00023082"/>
    </source>
</evidence>
<keyword evidence="5" id="KW-0804">Transcription</keyword>
<feature type="domain" description="RNA polymerase sigma-70 region 2" evidence="6">
    <location>
        <begin position="17"/>
        <end position="82"/>
    </location>
</feature>
<protein>
    <submittedName>
        <fullName evidence="8">RNA polymerase sigma-70 factor (ECF subfamily)</fullName>
    </submittedName>
</protein>
<dbReference type="InterPro" id="IPR039425">
    <property type="entry name" value="RNA_pol_sigma-70-like"/>
</dbReference>
<evidence type="ECO:0000256" key="5">
    <source>
        <dbReference type="ARBA" id="ARBA00023163"/>
    </source>
</evidence>
<keyword evidence="9" id="KW-1185">Reference proteome</keyword>
<organism evidence="8 9">
    <name type="scientific">Rhodopseudomonas faecalis</name>
    <dbReference type="NCBI Taxonomy" id="99655"/>
    <lineage>
        <taxon>Bacteria</taxon>
        <taxon>Pseudomonadati</taxon>
        <taxon>Pseudomonadota</taxon>
        <taxon>Alphaproteobacteria</taxon>
        <taxon>Hyphomicrobiales</taxon>
        <taxon>Nitrobacteraceae</taxon>
        <taxon>Rhodopseudomonas</taxon>
    </lineage>
</organism>
<dbReference type="InterPro" id="IPR007627">
    <property type="entry name" value="RNA_pol_sigma70_r2"/>
</dbReference>
<reference evidence="8 9" key="1">
    <citation type="submission" date="2018-06" db="EMBL/GenBank/DDBJ databases">
        <title>Genomic Encyclopedia of Archaeal and Bacterial Type Strains, Phase II (KMG-II): from individual species to whole genera.</title>
        <authorList>
            <person name="Goeker M."/>
        </authorList>
    </citation>
    <scope>NUCLEOTIDE SEQUENCE [LARGE SCALE GENOMIC DNA]</scope>
    <source>
        <strain evidence="8 9">JCM 11668</strain>
    </source>
</reference>
<dbReference type="InterPro" id="IPR013249">
    <property type="entry name" value="RNA_pol_sigma70_r4_t2"/>
</dbReference>
<evidence type="ECO:0000259" key="7">
    <source>
        <dbReference type="Pfam" id="PF08281"/>
    </source>
</evidence>
<sequence length="190" mass="20905">MSYKLANEFIDRIIALRPALLRHAAFLINKRTDIGSPEDFVQDTLLSAFQHGDRFEDESLSGWLTAILRNHIANARRRTNRRNLVLSPPDTTRGDDAEMNVFPVPATQEHALELEDVMAALSTLSAVDQDIIWLARVDGLSPEDIGARFGLAAGSVYSRLSRATTKLRAAYEAAPAAVMKCASAPHRHAA</sequence>
<name>A0A318TFG0_9BRAD</name>
<dbReference type="InterPro" id="IPR013325">
    <property type="entry name" value="RNA_pol_sigma_r2"/>
</dbReference>
<evidence type="ECO:0000256" key="1">
    <source>
        <dbReference type="ARBA" id="ARBA00010641"/>
    </source>
</evidence>
<dbReference type="InterPro" id="IPR036388">
    <property type="entry name" value="WH-like_DNA-bd_sf"/>
</dbReference>
<dbReference type="EMBL" id="QJTI01000006">
    <property type="protein sequence ID" value="PYF03661.1"/>
    <property type="molecule type" value="Genomic_DNA"/>
</dbReference>
<evidence type="ECO:0000256" key="4">
    <source>
        <dbReference type="ARBA" id="ARBA00023125"/>
    </source>
</evidence>
<dbReference type="Gene3D" id="1.10.10.10">
    <property type="entry name" value="Winged helix-like DNA-binding domain superfamily/Winged helix DNA-binding domain"/>
    <property type="match status" value="1"/>
</dbReference>